<protein>
    <submittedName>
        <fullName evidence="1">Uncharacterized protein</fullName>
    </submittedName>
</protein>
<evidence type="ECO:0000313" key="1">
    <source>
        <dbReference type="EMBL" id="CUP45238.1"/>
    </source>
</evidence>
<gene>
    <name evidence="1" type="ORF">ERS852520_01376</name>
</gene>
<dbReference type="Proteomes" id="UP000095564">
    <property type="component" value="Unassembled WGS sequence"/>
</dbReference>
<dbReference type="AlphaFoldDB" id="A0A174NF05"/>
<dbReference type="EMBL" id="CZAU01000012">
    <property type="protein sequence ID" value="CUP45238.1"/>
    <property type="molecule type" value="Genomic_DNA"/>
</dbReference>
<organism evidence="1 2">
    <name type="scientific">Anaerostipes hadrus</name>
    <dbReference type="NCBI Taxonomy" id="649756"/>
    <lineage>
        <taxon>Bacteria</taxon>
        <taxon>Bacillati</taxon>
        <taxon>Bacillota</taxon>
        <taxon>Clostridia</taxon>
        <taxon>Lachnospirales</taxon>
        <taxon>Lachnospiraceae</taxon>
        <taxon>Anaerostipes</taxon>
    </lineage>
</organism>
<evidence type="ECO:0000313" key="2">
    <source>
        <dbReference type="Proteomes" id="UP000095564"/>
    </source>
</evidence>
<sequence length="49" mass="5538">MTNHTPNDHSNTKKLSLKERFVKYLVENAEIFNSATAAMTASPYIPLDK</sequence>
<accession>A0A174NF05</accession>
<dbReference type="RefSeq" id="WP_172675680.1">
    <property type="nucleotide sequence ID" value="NZ_BAABXM010000001.1"/>
</dbReference>
<reference evidence="1 2" key="1">
    <citation type="submission" date="2015-09" db="EMBL/GenBank/DDBJ databases">
        <authorList>
            <consortium name="Pathogen Informatics"/>
        </authorList>
    </citation>
    <scope>NUCLEOTIDE SEQUENCE [LARGE SCALE GENOMIC DNA]</scope>
    <source>
        <strain evidence="1 2">2789STDY5834908</strain>
    </source>
</reference>
<proteinExistence type="predicted"/>
<name>A0A174NF05_ANAHA</name>